<keyword evidence="7 12" id="KW-0675">Receptor</keyword>
<evidence type="ECO:0000313" key="13">
    <source>
        <dbReference type="EMBL" id="CAG9809801.1"/>
    </source>
</evidence>
<gene>
    <name evidence="13" type="ORF">CHIRRI_LOCUS12621</name>
</gene>
<sequence>MVDEYLRNIDSCFNIFKIVGIYRPSGVHIGHKVYGFFSRLILIDIFLVLQTIYFFQVKNIIDFADLLSMQLTYVGIAAKSYYVIFNFGTIVEVVSGLRELLIFASEYQINFGDFIKKRMKNIRKVFVIYWSTCPTSITLAFIMAMKDAQSAPFMTQYKIYSPPFFNFEESYFYFVITEIYANISAQFASTSAVAMDFLAVFFFSIGAGLLEELAARIEFIETEISEEVKVKIHEGITIDELNKCILIHTKIKKFLVAAQNLVSPIIFIQVVISTAVICTTCYTISMFSPADGASVFFRQITYMIPMGLQIFIPCYYGNEIMIAAEKFSMNIFHTKWYQGCKKFRTAFKTLLIHASQPLIMISGILFQVTLENFVTVSRLSYKFYAVMQNMNAKDGLMNN</sequence>
<name>A0A9N9WXE4_9DIPT</name>
<dbReference type="GO" id="GO:0005549">
    <property type="term" value="F:odorant binding"/>
    <property type="evidence" value="ECO:0007669"/>
    <property type="project" value="InterPro"/>
</dbReference>
<evidence type="ECO:0000256" key="11">
    <source>
        <dbReference type="ARBA" id="ARBA00038679"/>
    </source>
</evidence>
<evidence type="ECO:0000256" key="7">
    <source>
        <dbReference type="ARBA" id="ARBA00023170"/>
    </source>
</evidence>
<keyword evidence="3 12" id="KW-0812">Transmembrane</keyword>
<dbReference type="Pfam" id="PF02949">
    <property type="entry name" value="7tm_6"/>
    <property type="match status" value="1"/>
</dbReference>
<dbReference type="EMBL" id="OU895879">
    <property type="protein sequence ID" value="CAG9809801.1"/>
    <property type="molecule type" value="Genomic_DNA"/>
</dbReference>
<dbReference type="GO" id="GO:0004984">
    <property type="term" value="F:olfactory receptor activity"/>
    <property type="evidence" value="ECO:0007669"/>
    <property type="project" value="InterPro"/>
</dbReference>
<feature type="transmembrane region" description="Helical" evidence="12">
    <location>
        <begin position="40"/>
        <end position="61"/>
    </location>
</feature>
<evidence type="ECO:0000256" key="4">
    <source>
        <dbReference type="ARBA" id="ARBA00022725"/>
    </source>
</evidence>
<dbReference type="GO" id="GO:0005886">
    <property type="term" value="C:plasma membrane"/>
    <property type="evidence" value="ECO:0007669"/>
    <property type="project" value="UniProtKB-SubCell"/>
</dbReference>
<keyword evidence="8 12" id="KW-0807">Transducer</keyword>
<feature type="transmembrane region" description="Helical" evidence="12">
    <location>
        <begin position="125"/>
        <end position="145"/>
    </location>
</feature>
<dbReference type="OrthoDB" id="7791689at2759"/>
<reference evidence="13" key="1">
    <citation type="submission" date="2022-01" db="EMBL/GenBank/DDBJ databases">
        <authorList>
            <person name="King R."/>
        </authorList>
    </citation>
    <scope>NUCLEOTIDE SEQUENCE</scope>
</reference>
<feature type="transmembrane region" description="Helical" evidence="12">
    <location>
        <begin position="192"/>
        <end position="210"/>
    </location>
</feature>
<protein>
    <recommendedName>
        <fullName evidence="12">Odorant receptor</fullName>
    </recommendedName>
</protein>
<comment type="function">
    <text evidence="9">Odorant receptor which mediates acceptance or avoidance behavior, depending on its substrates. The odorant receptor repertoire encodes a large collection of odor stimuli that vary widely in identity, intensity, and duration. May form a complex with Orco to form odorant-sensing units, providing sensitive and prolonged odorant signaling and calcium permeability.</text>
</comment>
<dbReference type="GO" id="GO:0007165">
    <property type="term" value="P:signal transduction"/>
    <property type="evidence" value="ECO:0007669"/>
    <property type="project" value="UniProtKB-KW"/>
</dbReference>
<evidence type="ECO:0000256" key="10">
    <source>
        <dbReference type="ARBA" id="ARBA00037946"/>
    </source>
</evidence>
<dbReference type="PANTHER" id="PTHR21137">
    <property type="entry name" value="ODORANT RECEPTOR"/>
    <property type="match status" value="1"/>
</dbReference>
<dbReference type="Proteomes" id="UP001153620">
    <property type="component" value="Chromosome 3"/>
</dbReference>
<feature type="transmembrane region" description="Helical" evidence="12">
    <location>
        <begin position="350"/>
        <end position="370"/>
    </location>
</feature>
<feature type="transmembrane region" description="Helical" evidence="12">
    <location>
        <begin position="299"/>
        <end position="317"/>
    </location>
</feature>
<comment type="similarity">
    <text evidence="10">Belongs to the insect chemoreceptor superfamily. Heteromeric odorant receptor channel (TC 1.A.69) family. Or2a subfamily.</text>
</comment>
<dbReference type="AlphaFoldDB" id="A0A9N9WXE4"/>
<keyword evidence="2 12" id="KW-0716">Sensory transduction</keyword>
<feature type="transmembrane region" description="Helical" evidence="12">
    <location>
        <begin position="81"/>
        <end position="104"/>
    </location>
</feature>
<evidence type="ECO:0000256" key="8">
    <source>
        <dbReference type="ARBA" id="ARBA00023224"/>
    </source>
</evidence>
<feature type="transmembrane region" description="Helical" evidence="12">
    <location>
        <begin position="261"/>
        <end position="287"/>
    </location>
</feature>
<evidence type="ECO:0000256" key="2">
    <source>
        <dbReference type="ARBA" id="ARBA00022606"/>
    </source>
</evidence>
<comment type="subunit">
    <text evidence="11">Interacts with Orco. Complexes exist early in the endomembrane system in olfactory sensory neurons (OSNs), coupling these complexes to the conserved ciliary trafficking pathway.</text>
</comment>
<proteinExistence type="inferred from homology"/>
<evidence type="ECO:0000256" key="5">
    <source>
        <dbReference type="ARBA" id="ARBA00022989"/>
    </source>
</evidence>
<accession>A0A9N9WXE4</accession>
<reference evidence="13" key="2">
    <citation type="submission" date="2022-10" db="EMBL/GenBank/DDBJ databases">
        <authorList>
            <consortium name="ENA_rothamsted_submissions"/>
            <consortium name="culmorum"/>
            <person name="King R."/>
        </authorList>
    </citation>
    <scope>NUCLEOTIDE SEQUENCE</scope>
</reference>
<evidence type="ECO:0000256" key="12">
    <source>
        <dbReference type="RuleBase" id="RU351113"/>
    </source>
</evidence>
<organism evidence="13 14">
    <name type="scientific">Chironomus riparius</name>
    <dbReference type="NCBI Taxonomy" id="315576"/>
    <lineage>
        <taxon>Eukaryota</taxon>
        <taxon>Metazoa</taxon>
        <taxon>Ecdysozoa</taxon>
        <taxon>Arthropoda</taxon>
        <taxon>Hexapoda</taxon>
        <taxon>Insecta</taxon>
        <taxon>Pterygota</taxon>
        <taxon>Neoptera</taxon>
        <taxon>Endopterygota</taxon>
        <taxon>Diptera</taxon>
        <taxon>Nematocera</taxon>
        <taxon>Chironomoidea</taxon>
        <taxon>Chironomidae</taxon>
        <taxon>Chironominae</taxon>
        <taxon>Chironomus</taxon>
    </lineage>
</organism>
<evidence type="ECO:0000256" key="3">
    <source>
        <dbReference type="ARBA" id="ARBA00022692"/>
    </source>
</evidence>
<comment type="subcellular location">
    <subcellularLocation>
        <location evidence="12">Cell membrane</location>
        <topology evidence="12">Multi-pass membrane protein</topology>
    </subcellularLocation>
    <subcellularLocation>
        <location evidence="1">Membrane</location>
        <topology evidence="1">Multi-pass membrane protein</topology>
    </subcellularLocation>
</comment>
<keyword evidence="4 12" id="KW-0552">Olfaction</keyword>
<evidence type="ECO:0000256" key="1">
    <source>
        <dbReference type="ARBA" id="ARBA00004141"/>
    </source>
</evidence>
<keyword evidence="14" id="KW-1185">Reference proteome</keyword>
<keyword evidence="5 12" id="KW-1133">Transmembrane helix</keyword>
<keyword evidence="6 12" id="KW-0472">Membrane</keyword>
<evidence type="ECO:0000256" key="6">
    <source>
        <dbReference type="ARBA" id="ARBA00023136"/>
    </source>
</evidence>
<evidence type="ECO:0000256" key="9">
    <source>
        <dbReference type="ARBA" id="ARBA00037764"/>
    </source>
</evidence>
<dbReference type="InterPro" id="IPR004117">
    <property type="entry name" value="7tm6_olfct_rcpt"/>
</dbReference>
<evidence type="ECO:0000313" key="14">
    <source>
        <dbReference type="Proteomes" id="UP001153620"/>
    </source>
</evidence>
<dbReference type="PANTHER" id="PTHR21137:SF37">
    <property type="entry name" value="ODORANT RECEPTOR 46A, ISOFORM B-RELATED"/>
    <property type="match status" value="1"/>
</dbReference>